<keyword evidence="10" id="KW-1185">Reference proteome</keyword>
<feature type="domain" description="Major facilitator superfamily (MFS) profile" evidence="8">
    <location>
        <begin position="23"/>
        <end position="442"/>
    </location>
</feature>
<feature type="transmembrane region" description="Helical" evidence="7">
    <location>
        <begin position="147"/>
        <end position="169"/>
    </location>
</feature>
<evidence type="ECO:0000313" key="9">
    <source>
        <dbReference type="EMBL" id="KWV48526.1"/>
    </source>
</evidence>
<feature type="transmembrane region" description="Helical" evidence="7">
    <location>
        <begin position="419"/>
        <end position="439"/>
    </location>
</feature>
<protein>
    <recommendedName>
        <fullName evidence="8">Major facilitator superfamily (MFS) profile domain-containing protein</fullName>
    </recommendedName>
</protein>
<dbReference type="InterPro" id="IPR005828">
    <property type="entry name" value="MFS_sugar_transport-like"/>
</dbReference>
<name>A0A109JGM2_9BRAD</name>
<keyword evidence="3" id="KW-0813">Transport</keyword>
<evidence type="ECO:0000256" key="3">
    <source>
        <dbReference type="ARBA" id="ARBA00022448"/>
    </source>
</evidence>
<dbReference type="Pfam" id="PF00083">
    <property type="entry name" value="Sugar_tr"/>
    <property type="match status" value="1"/>
</dbReference>
<organism evidence="9 10">
    <name type="scientific">Bradyrhizobium macuxiense</name>
    <dbReference type="NCBI Taxonomy" id="1755647"/>
    <lineage>
        <taxon>Bacteria</taxon>
        <taxon>Pseudomonadati</taxon>
        <taxon>Pseudomonadota</taxon>
        <taxon>Alphaproteobacteria</taxon>
        <taxon>Hyphomicrobiales</taxon>
        <taxon>Nitrobacteraceae</taxon>
        <taxon>Bradyrhizobium</taxon>
    </lineage>
</organism>
<comment type="similarity">
    <text evidence="2">Belongs to the major facilitator superfamily. Sugar transporter (TC 2.A.1.1) family.</text>
</comment>
<feature type="transmembrane region" description="Helical" evidence="7">
    <location>
        <begin position="298"/>
        <end position="319"/>
    </location>
</feature>
<dbReference type="RefSeq" id="WP_160331184.1">
    <property type="nucleotide sequence ID" value="NZ_LNCU01000107.1"/>
</dbReference>
<dbReference type="InterPro" id="IPR020846">
    <property type="entry name" value="MFS_dom"/>
</dbReference>
<evidence type="ECO:0000259" key="8">
    <source>
        <dbReference type="PROSITE" id="PS50850"/>
    </source>
</evidence>
<feature type="transmembrane region" description="Helical" evidence="7">
    <location>
        <begin position="262"/>
        <end position="286"/>
    </location>
</feature>
<feature type="transmembrane region" description="Helical" evidence="7">
    <location>
        <begin position="60"/>
        <end position="80"/>
    </location>
</feature>
<dbReference type="InterPro" id="IPR036259">
    <property type="entry name" value="MFS_trans_sf"/>
</dbReference>
<dbReference type="EMBL" id="LNCU01000107">
    <property type="protein sequence ID" value="KWV48526.1"/>
    <property type="molecule type" value="Genomic_DNA"/>
</dbReference>
<dbReference type="PROSITE" id="PS50850">
    <property type="entry name" value="MFS"/>
    <property type="match status" value="1"/>
</dbReference>
<dbReference type="GO" id="GO:0022857">
    <property type="term" value="F:transmembrane transporter activity"/>
    <property type="evidence" value="ECO:0007669"/>
    <property type="project" value="InterPro"/>
</dbReference>
<sequence>MSSASSISARIERIPFSSWHIRILGIVGAAHFFDAFDSLAIAFVMPALVALWSLAPSNVGILIAAGSVGQLIGAIGFSWLAERFGRREALRWSIWLVSIFSFACAFTWSYASFFVCRLIQGVGLGGELPVGVTYINELAQSMSRGKIVLLLQFCFAVGVVIVSFAAVWIVPHFGWQWMFVLGTAPALLALFLRHLLPESPRWLASKGRLKEAEEVVSRLERAAKLHDEDSSALVDLGVSPVTAEQPSKWIELFSRQYIGRTFYNSLAMLCTSFTGSGLLVWMPTIYNTVYKAPLADALAISLYSTGVGLVVCLLAAFIIDRIGRRLTFIMGFLGSGITMLALYGLAQSASLAMIVTLASIGLFFITFNLLGAVLYAAEIYPTRMRALGTGLASGWLRVGSITGPIIVGQLLTMFSVRAVFLFFAGSAMLGAAVVFLAFVETSGRKLEEISR</sequence>
<accession>A0A109JGM2</accession>
<comment type="caution">
    <text evidence="9">The sequence shown here is derived from an EMBL/GenBank/DDBJ whole genome shotgun (WGS) entry which is preliminary data.</text>
</comment>
<dbReference type="Gene3D" id="1.20.1250.20">
    <property type="entry name" value="MFS general substrate transporter like domains"/>
    <property type="match status" value="1"/>
</dbReference>
<evidence type="ECO:0000313" key="10">
    <source>
        <dbReference type="Proteomes" id="UP000057737"/>
    </source>
</evidence>
<dbReference type="AlphaFoldDB" id="A0A109JGM2"/>
<dbReference type="GO" id="GO:0016020">
    <property type="term" value="C:membrane"/>
    <property type="evidence" value="ECO:0007669"/>
    <property type="project" value="UniProtKB-SubCell"/>
</dbReference>
<dbReference type="PANTHER" id="PTHR23511:SF34">
    <property type="entry name" value="SYNAPTIC VESICLE GLYCOPROTEIN 2"/>
    <property type="match status" value="1"/>
</dbReference>
<dbReference type="InterPro" id="IPR005829">
    <property type="entry name" value="Sugar_transporter_CS"/>
</dbReference>
<evidence type="ECO:0000256" key="7">
    <source>
        <dbReference type="SAM" id="Phobius"/>
    </source>
</evidence>
<feature type="transmembrane region" description="Helical" evidence="7">
    <location>
        <begin position="21"/>
        <end position="54"/>
    </location>
</feature>
<dbReference type="Proteomes" id="UP000057737">
    <property type="component" value="Unassembled WGS sequence"/>
</dbReference>
<gene>
    <name evidence="9" type="ORF">AS156_18855</name>
</gene>
<keyword evidence="6 7" id="KW-0472">Membrane</keyword>
<feature type="transmembrane region" description="Helical" evidence="7">
    <location>
        <begin position="175"/>
        <end position="196"/>
    </location>
</feature>
<dbReference type="PANTHER" id="PTHR23511">
    <property type="entry name" value="SYNAPTIC VESICLE GLYCOPROTEIN 2"/>
    <property type="match status" value="1"/>
</dbReference>
<keyword evidence="4 7" id="KW-0812">Transmembrane</keyword>
<dbReference type="CDD" id="cd17316">
    <property type="entry name" value="MFS_SV2_like"/>
    <property type="match status" value="1"/>
</dbReference>
<feature type="transmembrane region" description="Helical" evidence="7">
    <location>
        <begin position="326"/>
        <end position="345"/>
    </location>
</feature>
<evidence type="ECO:0000256" key="5">
    <source>
        <dbReference type="ARBA" id="ARBA00022989"/>
    </source>
</evidence>
<dbReference type="OrthoDB" id="9784658at2"/>
<reference evidence="9 10" key="1">
    <citation type="submission" date="2015-11" db="EMBL/GenBank/DDBJ databases">
        <title>Draft Genome Sequence of the Strain BR 10303 (Bradyrhizobium sp.) isolated from nodules of Centrolobium paraense.</title>
        <authorList>
            <person name="Zelli J.E."/>
            <person name="Simoes-Araujo J.L."/>
            <person name="Barauna A.C."/>
            <person name="Silva K."/>
        </authorList>
    </citation>
    <scope>NUCLEOTIDE SEQUENCE [LARGE SCALE GENOMIC DNA]</scope>
    <source>
        <strain evidence="9 10">BR 10303</strain>
    </source>
</reference>
<dbReference type="PROSITE" id="PS00216">
    <property type="entry name" value="SUGAR_TRANSPORT_1"/>
    <property type="match status" value="1"/>
</dbReference>
<evidence type="ECO:0000256" key="2">
    <source>
        <dbReference type="ARBA" id="ARBA00010992"/>
    </source>
</evidence>
<evidence type="ECO:0000256" key="4">
    <source>
        <dbReference type="ARBA" id="ARBA00022692"/>
    </source>
</evidence>
<evidence type="ECO:0000256" key="1">
    <source>
        <dbReference type="ARBA" id="ARBA00004141"/>
    </source>
</evidence>
<feature type="transmembrane region" description="Helical" evidence="7">
    <location>
        <begin position="117"/>
        <end position="135"/>
    </location>
</feature>
<feature type="transmembrane region" description="Helical" evidence="7">
    <location>
        <begin position="351"/>
        <end position="375"/>
    </location>
</feature>
<feature type="transmembrane region" description="Helical" evidence="7">
    <location>
        <begin position="92"/>
        <end position="111"/>
    </location>
</feature>
<keyword evidence="5 7" id="KW-1133">Transmembrane helix</keyword>
<comment type="subcellular location">
    <subcellularLocation>
        <location evidence="1">Membrane</location>
        <topology evidence="1">Multi-pass membrane protein</topology>
    </subcellularLocation>
</comment>
<dbReference type="SUPFAM" id="SSF103473">
    <property type="entry name" value="MFS general substrate transporter"/>
    <property type="match status" value="1"/>
</dbReference>
<feature type="transmembrane region" description="Helical" evidence="7">
    <location>
        <begin position="387"/>
        <end position="407"/>
    </location>
</feature>
<dbReference type="PROSITE" id="PS00217">
    <property type="entry name" value="SUGAR_TRANSPORT_2"/>
    <property type="match status" value="1"/>
</dbReference>
<evidence type="ECO:0000256" key="6">
    <source>
        <dbReference type="ARBA" id="ARBA00023136"/>
    </source>
</evidence>
<proteinExistence type="inferred from homology"/>